<accession>A0A0B2UM16</accession>
<dbReference type="InterPro" id="IPR024958">
    <property type="entry name" value="GRASP_PDZ"/>
</dbReference>
<dbReference type="InterPro" id="IPR007583">
    <property type="entry name" value="GRASP55_65"/>
</dbReference>
<sequence length="509" mass="58622">MGLCISKIGVLQILKVTNGSISHVNGILPFVHSIAGFNAKAVNSKDDVLTINKEWEEEALVLEILDMRNMETFSIEIPKKNNESLGIAVKFHESPVALLSMQVLRIHPNSPAEKCRMVVGDYILGIENMYSFDEEDLLETLHSKRGQSVPVVVYNNDLGYVRIVRIEIGVEILLGCQIGTGELYRIPYRPRSNRLELNAAIVNKDVDGLARRIRGKEIIDRRMRSEIAESKNSYPVFLNEGRNGMQQKELMHDVYRLHDRKLHETRPSKNVLLSIEDDHEISVYVPDDVMSTESKETSDFDFHDDKSRDIIEILGNTNQDDNFDFEHELPLVCSINTSEYAKENYQAIYTRLDENAGYYNPINTENVYEPNTNSMHEPDENSQSASKYEMQQCPLCLKFHEDEFHGTESQYGEFHGMGFYDGEIMEDSQHKYGYEDEYSVEDQLIGEFNTQEHLWNHNESLERYDTKEHLLEHEVDLEKSMLASENKIAQDIMEMKIQSDIESNSTELS</sequence>
<evidence type="ECO:0000256" key="1">
    <source>
        <dbReference type="ARBA" id="ARBA00004394"/>
    </source>
</evidence>
<evidence type="ECO:0000256" key="2">
    <source>
        <dbReference type="ARBA" id="ARBA00022737"/>
    </source>
</evidence>
<keyword evidence="2" id="KW-0677">Repeat</keyword>
<dbReference type="PANTHER" id="PTHR12893:SF0">
    <property type="entry name" value="GRASP65"/>
    <property type="match status" value="1"/>
</dbReference>
<evidence type="ECO:0000313" key="6">
    <source>
        <dbReference type="EMBL" id="KHN70388.1"/>
    </source>
</evidence>
<dbReference type="Proteomes" id="UP000031056">
    <property type="component" value="Unassembled WGS sequence"/>
</dbReference>
<keyword evidence="4" id="KW-0472">Membrane</keyword>
<dbReference type="EMBL" id="JOKQ01000001">
    <property type="protein sequence ID" value="KHN70388.1"/>
    <property type="molecule type" value="Genomic_DNA"/>
</dbReference>
<comment type="subcellular location">
    <subcellularLocation>
        <location evidence="1">Golgi apparatus membrane</location>
    </subcellularLocation>
</comment>
<dbReference type="InParanoid" id="A0A0B2UM16"/>
<name>A0A0B2UM16_9MICR</name>
<dbReference type="GO" id="GO:0007030">
    <property type="term" value="P:Golgi organization"/>
    <property type="evidence" value="ECO:0007669"/>
    <property type="project" value="TreeGrafter"/>
</dbReference>
<dbReference type="SUPFAM" id="SSF50156">
    <property type="entry name" value="PDZ domain-like"/>
    <property type="match status" value="1"/>
</dbReference>
<dbReference type="GO" id="GO:0000139">
    <property type="term" value="C:Golgi membrane"/>
    <property type="evidence" value="ECO:0007669"/>
    <property type="project" value="UniProtKB-SubCell"/>
</dbReference>
<dbReference type="Pfam" id="PF04495">
    <property type="entry name" value="GRASP55_65"/>
    <property type="match status" value="1"/>
</dbReference>
<dbReference type="RefSeq" id="XP_014564430.1">
    <property type="nucleotide sequence ID" value="XM_014708944.1"/>
</dbReference>
<evidence type="ECO:0000256" key="4">
    <source>
        <dbReference type="ARBA" id="ARBA00023136"/>
    </source>
</evidence>
<dbReference type="AlphaFoldDB" id="A0A0B2UM16"/>
<keyword evidence="3" id="KW-0333">Golgi apparatus</keyword>
<dbReference type="STRING" id="1354746.A0A0B2UM16"/>
<organism evidence="6 7">
    <name type="scientific">Ordospora colligata OC4</name>
    <dbReference type="NCBI Taxonomy" id="1354746"/>
    <lineage>
        <taxon>Eukaryota</taxon>
        <taxon>Fungi</taxon>
        <taxon>Fungi incertae sedis</taxon>
        <taxon>Microsporidia</taxon>
        <taxon>Ordosporidae</taxon>
        <taxon>Ordospora</taxon>
    </lineage>
</organism>
<keyword evidence="7" id="KW-1185">Reference proteome</keyword>
<evidence type="ECO:0000256" key="3">
    <source>
        <dbReference type="ARBA" id="ARBA00023034"/>
    </source>
</evidence>
<dbReference type="Gene3D" id="2.30.42.10">
    <property type="match status" value="2"/>
</dbReference>
<gene>
    <name evidence="6" type="ORF">M896_010400</name>
</gene>
<dbReference type="PANTHER" id="PTHR12893">
    <property type="entry name" value="GOLGI REASSEMBLY STACKING PROTEIN GRASP"/>
    <property type="match status" value="1"/>
</dbReference>
<reference evidence="6 7" key="1">
    <citation type="journal article" date="2014" name="MBio">
        <title>The Ordospora colligata genome; evolution of extreme reduction in microsporidia and host-to-parasite horizontal gene transfer.</title>
        <authorList>
            <person name="Pombert J.-F."/>
            <person name="Haag K.L."/>
            <person name="Beidas S."/>
            <person name="Ebert D."/>
            <person name="Keeling P.J."/>
        </authorList>
    </citation>
    <scope>NUCLEOTIDE SEQUENCE [LARGE SCALE GENOMIC DNA]</scope>
    <source>
        <strain evidence="6 7">OC4</strain>
    </source>
</reference>
<dbReference type="HOGENOM" id="CLU_502495_0_0_1"/>
<dbReference type="PROSITE" id="PS50106">
    <property type="entry name" value="PDZ"/>
    <property type="match status" value="1"/>
</dbReference>
<dbReference type="OrthoDB" id="3318at2759"/>
<dbReference type="GeneID" id="26260883"/>
<dbReference type="InterPro" id="IPR001478">
    <property type="entry name" value="PDZ"/>
</dbReference>
<feature type="domain" description="PDZ" evidence="5">
    <location>
        <begin position="74"/>
        <end position="141"/>
    </location>
</feature>
<proteinExistence type="predicted"/>
<dbReference type="VEuPathDB" id="MicrosporidiaDB:M896_010400"/>
<protein>
    <submittedName>
        <fullName evidence="6">Peripheral Golgi membrane protein</fullName>
    </submittedName>
</protein>
<comment type="caution">
    <text evidence="6">The sequence shown here is derived from an EMBL/GenBank/DDBJ whole genome shotgun (WGS) entry which is preliminary data.</text>
</comment>
<evidence type="ECO:0000313" key="7">
    <source>
        <dbReference type="Proteomes" id="UP000031056"/>
    </source>
</evidence>
<dbReference type="InterPro" id="IPR036034">
    <property type="entry name" value="PDZ_sf"/>
</dbReference>
<evidence type="ECO:0000259" key="5">
    <source>
        <dbReference type="PROSITE" id="PS50106"/>
    </source>
</evidence>